<feature type="compositionally biased region" description="Acidic residues" evidence="7">
    <location>
        <begin position="393"/>
        <end position="404"/>
    </location>
</feature>
<evidence type="ECO:0000256" key="8">
    <source>
        <dbReference type="SAM" id="Phobius"/>
    </source>
</evidence>
<keyword evidence="8" id="KW-1133">Transmembrane helix</keyword>
<name>A0A8B6G8K9_MYTGA</name>
<keyword evidence="8" id="KW-0472">Membrane</keyword>
<evidence type="ECO:0000256" key="7">
    <source>
        <dbReference type="SAM" id="MobiDB-lite"/>
    </source>
</evidence>
<gene>
    <name evidence="10" type="ORF">MGAL_10B013126</name>
</gene>
<organism evidence="10 11">
    <name type="scientific">Mytilus galloprovincialis</name>
    <name type="common">Mediterranean mussel</name>
    <dbReference type="NCBI Taxonomy" id="29158"/>
    <lineage>
        <taxon>Eukaryota</taxon>
        <taxon>Metazoa</taxon>
        <taxon>Spiralia</taxon>
        <taxon>Lophotrochozoa</taxon>
        <taxon>Mollusca</taxon>
        <taxon>Bivalvia</taxon>
        <taxon>Autobranchia</taxon>
        <taxon>Pteriomorphia</taxon>
        <taxon>Mytilida</taxon>
        <taxon>Mytiloidea</taxon>
        <taxon>Mytilidae</taxon>
        <taxon>Mytilinae</taxon>
        <taxon>Mytilus</taxon>
    </lineage>
</organism>
<reference evidence="10" key="1">
    <citation type="submission" date="2018-11" db="EMBL/GenBank/DDBJ databases">
        <authorList>
            <person name="Alioto T."/>
            <person name="Alioto T."/>
        </authorList>
    </citation>
    <scope>NUCLEOTIDE SEQUENCE</scope>
</reference>
<evidence type="ECO:0000256" key="4">
    <source>
        <dbReference type="ARBA" id="ARBA00022475"/>
    </source>
</evidence>
<proteinExistence type="predicted"/>
<dbReference type="GO" id="GO:0004888">
    <property type="term" value="F:transmembrane signaling receptor activity"/>
    <property type="evidence" value="ECO:0007669"/>
    <property type="project" value="InterPro"/>
</dbReference>
<keyword evidence="10" id="KW-0675">Receptor</keyword>
<dbReference type="OrthoDB" id="203862at2759"/>
<comment type="caution">
    <text evidence="10">The sequence shown here is derived from an EMBL/GenBank/DDBJ whole genome shotgun (WGS) entry which is preliminary data.</text>
</comment>
<dbReference type="InterPro" id="IPR006028">
    <property type="entry name" value="GABAA/Glycine_rcpt"/>
</dbReference>
<keyword evidence="3" id="KW-0813">Transport</keyword>
<feature type="domain" description="Reverse transcriptase" evidence="9">
    <location>
        <begin position="1"/>
        <end position="192"/>
    </location>
</feature>
<evidence type="ECO:0000256" key="1">
    <source>
        <dbReference type="ARBA" id="ARBA00004141"/>
    </source>
</evidence>
<keyword evidence="4" id="KW-1003">Cell membrane</keyword>
<dbReference type="InterPro" id="IPR036734">
    <property type="entry name" value="Neur_chan_lig-bd_sf"/>
</dbReference>
<dbReference type="PANTHER" id="PTHR18945">
    <property type="entry name" value="NEUROTRANSMITTER GATED ION CHANNEL"/>
    <property type="match status" value="1"/>
</dbReference>
<accession>A0A8B6G8K9</accession>
<feature type="transmembrane region" description="Helical" evidence="8">
    <location>
        <begin position="322"/>
        <end position="340"/>
    </location>
</feature>
<feature type="transmembrane region" description="Helical" evidence="8">
    <location>
        <begin position="295"/>
        <end position="316"/>
    </location>
</feature>
<dbReference type="PROSITE" id="PS50878">
    <property type="entry name" value="RT_POL"/>
    <property type="match status" value="1"/>
</dbReference>
<dbReference type="CDD" id="cd19049">
    <property type="entry name" value="LGIC_TM_anion"/>
    <property type="match status" value="1"/>
</dbReference>
<dbReference type="InterPro" id="IPR000477">
    <property type="entry name" value="RT_dom"/>
</dbReference>
<dbReference type="Pfam" id="PF02932">
    <property type="entry name" value="Neur_chan_memb"/>
    <property type="match status" value="1"/>
</dbReference>
<dbReference type="GO" id="GO:0005886">
    <property type="term" value="C:plasma membrane"/>
    <property type="evidence" value="ECO:0007669"/>
    <property type="project" value="UniProtKB-SubCell"/>
</dbReference>
<dbReference type="InterPro" id="IPR006029">
    <property type="entry name" value="Neurotrans-gated_channel_TM"/>
</dbReference>
<evidence type="ECO:0000259" key="9">
    <source>
        <dbReference type="PROSITE" id="PS50878"/>
    </source>
</evidence>
<dbReference type="Gene3D" id="1.20.58.390">
    <property type="entry name" value="Neurotransmitter-gated ion-channel transmembrane domain"/>
    <property type="match status" value="1"/>
</dbReference>
<dbReference type="GO" id="GO:0005230">
    <property type="term" value="F:extracellular ligand-gated monoatomic ion channel activity"/>
    <property type="evidence" value="ECO:0007669"/>
    <property type="project" value="InterPro"/>
</dbReference>
<comment type="subcellular location">
    <subcellularLocation>
        <location evidence="2">Cell membrane</location>
    </subcellularLocation>
    <subcellularLocation>
        <location evidence="1">Membrane</location>
        <topology evidence="1">Multi-pass membrane protein</topology>
    </subcellularLocation>
</comment>
<dbReference type="InterPro" id="IPR036719">
    <property type="entry name" value="Neuro-gated_channel_TM_sf"/>
</dbReference>
<dbReference type="EMBL" id="UYJE01008028">
    <property type="protein sequence ID" value="VDI60348.1"/>
    <property type="molecule type" value="Genomic_DNA"/>
</dbReference>
<evidence type="ECO:0000313" key="11">
    <source>
        <dbReference type="Proteomes" id="UP000596742"/>
    </source>
</evidence>
<dbReference type="InterPro" id="IPR006201">
    <property type="entry name" value="Neur_channel"/>
</dbReference>
<evidence type="ECO:0000256" key="6">
    <source>
        <dbReference type="ARBA" id="ARBA00023303"/>
    </source>
</evidence>
<keyword evidence="6" id="KW-0407">Ion channel</keyword>
<dbReference type="PRINTS" id="PR00253">
    <property type="entry name" value="GABAARECEPTR"/>
</dbReference>
<evidence type="ECO:0000256" key="3">
    <source>
        <dbReference type="ARBA" id="ARBA00022448"/>
    </source>
</evidence>
<evidence type="ECO:0000256" key="2">
    <source>
        <dbReference type="ARBA" id="ARBA00004236"/>
    </source>
</evidence>
<evidence type="ECO:0000313" key="10">
    <source>
        <dbReference type="EMBL" id="VDI60348.1"/>
    </source>
</evidence>
<feature type="transmembrane region" description="Helical" evidence="8">
    <location>
        <begin position="352"/>
        <end position="375"/>
    </location>
</feature>
<feature type="region of interest" description="Disordered" evidence="7">
    <location>
        <begin position="383"/>
        <end position="405"/>
    </location>
</feature>
<dbReference type="InterPro" id="IPR038050">
    <property type="entry name" value="Neuro_actylchol_rec"/>
</dbReference>
<keyword evidence="5" id="KW-0406">Ion transport</keyword>
<sequence length="417" mass="48024">MQNGTAPLSTRLPDMSFILWKLIESKTCVRSCTLIAYDVTSMYTNMNIDNLLDTTKNFLDQIDRTKYKVPNKSDLISFAKNILENNEFQFNGTLYKQVIWAPQGGILLPTATDLHLSTILTKILDRFQFKNSISMICQYRDDGFMITECNKSQIDEFFAIANNIDPLLKFTYNFSNTEVTYLDTEVYRGERFISNGVLDIRLHVKQTETYQYLPFTRAHPKHTFRSIITVAYSEDDVKYTWNSGKDASVARAPDMTMSQFDLINFSAETSFTYRKDVRQSMLTVYFNLRRHTGYFVINIFVPCMLLVILSWVSFWINREATSDRIALGTTTVLTMAFLALDSRSDLPRVKYATALDLYIALCFVFILSAIVQFAIVHRFTKHGHGDVEPSPTDNDDEDEETEDETVVRIIYSGTEKV</sequence>
<keyword evidence="11" id="KW-1185">Reference proteome</keyword>
<dbReference type="Proteomes" id="UP000596742">
    <property type="component" value="Unassembled WGS sequence"/>
</dbReference>
<dbReference type="AlphaFoldDB" id="A0A8B6G8K9"/>
<evidence type="ECO:0000256" key="5">
    <source>
        <dbReference type="ARBA" id="ARBA00023065"/>
    </source>
</evidence>
<dbReference type="Gene3D" id="2.70.170.10">
    <property type="entry name" value="Neurotransmitter-gated ion-channel ligand-binding domain"/>
    <property type="match status" value="1"/>
</dbReference>
<protein>
    <submittedName>
        <fullName evidence="10">Gamma-aminobutyric acid receptor subunit alpha</fullName>
    </submittedName>
</protein>
<keyword evidence="8" id="KW-0812">Transmembrane</keyword>
<dbReference type="SUPFAM" id="SSF90112">
    <property type="entry name" value="Neurotransmitter-gated ion-channel transmembrane pore"/>
    <property type="match status" value="1"/>
</dbReference>